<dbReference type="STRING" id="1769779.AUP74_00445"/>
<dbReference type="RefSeq" id="WP_069946126.1">
    <property type="nucleotide sequence ID" value="NZ_CP014143.1"/>
</dbReference>
<dbReference type="PATRIC" id="fig|1769779.3.peg.446"/>
<dbReference type="Proteomes" id="UP000095672">
    <property type="component" value="Chromosome"/>
</dbReference>
<reference evidence="2" key="1">
    <citation type="submission" date="2016-01" db="EMBL/GenBank/DDBJ databases">
        <title>Complete genome sequence of Microbulbifer sp. CCB-MM1, a halophile isolated from Matang Mangrove Forest, Perak.</title>
        <authorList>
            <person name="Moh T.H."/>
            <person name="Dinesh B."/>
            <person name="Lau N.-S."/>
            <person name="Go F."/>
            <person name="Alexander Chong S.-C."/>
        </authorList>
    </citation>
    <scope>NUCLEOTIDE SEQUENCE [LARGE SCALE GENOMIC DNA]</scope>
    <source>
        <strain evidence="2">CCB-MM1</strain>
    </source>
</reference>
<keyword evidence="2" id="KW-1185">Reference proteome</keyword>
<sequence length="221" mass="25810">MINLTGLSPFASGGNRHCYRHPQDAEKCVKVMRTGRVEELRRRAPWYKRIAGDDRFDDNLRELAGYRQRALRDAGDSSSAWRHLARWYGIEETSEGPGAVTQLIVDERGEPAVTLERYLQQHGLDESIEGALQRFAQWLRETGILTKNILPHNLVIRHENGRPELYLIDGIGCAAFLPMAEFFSSSRKSYIQRRIDRMWRRIRWELSDRNITWKEAERKSQ</sequence>
<dbReference type="InterPro" id="IPR019647">
    <property type="entry name" value="PhoP_reg_network_YrbL"/>
</dbReference>
<proteinExistence type="predicted"/>
<evidence type="ECO:0000313" key="2">
    <source>
        <dbReference type="Proteomes" id="UP000095672"/>
    </source>
</evidence>
<dbReference type="Pfam" id="PF10707">
    <property type="entry name" value="YrbL-PhoP_reg"/>
    <property type="match status" value="1"/>
</dbReference>
<protein>
    <recommendedName>
        <fullName evidence="3">PhoP regulatory network protein YrbL</fullName>
    </recommendedName>
</protein>
<dbReference type="AlphaFoldDB" id="A0A1C9W431"/>
<dbReference type="OrthoDB" id="595236at2"/>
<organism evidence="1 2">
    <name type="scientific">Microbulbifer aggregans</name>
    <dbReference type="NCBI Taxonomy" id="1769779"/>
    <lineage>
        <taxon>Bacteria</taxon>
        <taxon>Pseudomonadati</taxon>
        <taxon>Pseudomonadota</taxon>
        <taxon>Gammaproteobacteria</taxon>
        <taxon>Cellvibrionales</taxon>
        <taxon>Microbulbiferaceae</taxon>
        <taxon>Microbulbifer</taxon>
    </lineage>
</organism>
<dbReference type="KEGG" id="micc:AUP74_00445"/>
<accession>A0A1C9W431</accession>
<dbReference type="EMBL" id="CP014143">
    <property type="protein sequence ID" value="AOS95916.1"/>
    <property type="molecule type" value="Genomic_DNA"/>
</dbReference>
<gene>
    <name evidence="1" type="ORF">AUP74_00445</name>
</gene>
<evidence type="ECO:0008006" key="3">
    <source>
        <dbReference type="Google" id="ProtNLM"/>
    </source>
</evidence>
<name>A0A1C9W431_9GAMM</name>
<evidence type="ECO:0000313" key="1">
    <source>
        <dbReference type="EMBL" id="AOS95916.1"/>
    </source>
</evidence>